<dbReference type="EnsemblProtists" id="PYU1_T004528">
    <property type="protein sequence ID" value="PYU1_T004528"/>
    <property type="gene ID" value="PYU1_G004517"/>
</dbReference>
<keyword evidence="4" id="KW-1185">Reference proteome</keyword>
<dbReference type="InterPro" id="IPR008936">
    <property type="entry name" value="Rho_GTPase_activation_prot"/>
</dbReference>
<evidence type="ECO:0000259" key="2">
    <source>
        <dbReference type="PROSITE" id="PS50018"/>
    </source>
</evidence>
<dbReference type="PANTHER" id="PTHR10194">
    <property type="entry name" value="RAS GTPASE-ACTIVATING PROTEINS"/>
    <property type="match status" value="1"/>
</dbReference>
<dbReference type="OMA" id="ECKHDAR"/>
<dbReference type="PANTHER" id="PTHR10194:SF60">
    <property type="entry name" value="RAS GTPASE-ACTIVATING PROTEIN RASKOL"/>
    <property type="match status" value="1"/>
</dbReference>
<protein>
    <recommendedName>
        <fullName evidence="2">Ras-GAP domain-containing protein</fullName>
    </recommendedName>
</protein>
<dbReference type="Proteomes" id="UP000019132">
    <property type="component" value="Unassembled WGS sequence"/>
</dbReference>
<dbReference type="PROSITE" id="PS50018">
    <property type="entry name" value="RAS_GTPASE_ACTIV_2"/>
    <property type="match status" value="1"/>
</dbReference>
<dbReference type="SUPFAM" id="SSF48350">
    <property type="entry name" value="GTPase activation domain, GAP"/>
    <property type="match status" value="1"/>
</dbReference>
<evidence type="ECO:0000313" key="4">
    <source>
        <dbReference type="Proteomes" id="UP000019132"/>
    </source>
</evidence>
<reference evidence="4" key="2">
    <citation type="submission" date="2010-04" db="EMBL/GenBank/DDBJ databases">
        <authorList>
            <person name="Buell R."/>
            <person name="Hamilton J."/>
            <person name="Hostetler J."/>
        </authorList>
    </citation>
    <scope>NUCLEOTIDE SEQUENCE [LARGE SCALE GENOMIC DNA]</scope>
    <source>
        <strain evidence="4">DAOM:BR144</strain>
    </source>
</reference>
<keyword evidence="1" id="KW-0343">GTPase activation</keyword>
<dbReference type="GO" id="GO:0005096">
    <property type="term" value="F:GTPase activator activity"/>
    <property type="evidence" value="ECO:0007669"/>
    <property type="project" value="UniProtKB-KW"/>
</dbReference>
<name>K3WHT6_GLOUD</name>
<dbReference type="VEuPathDB" id="FungiDB:PYU1_G004517"/>
<feature type="domain" description="Ras-GAP" evidence="2">
    <location>
        <begin position="85"/>
        <end position="178"/>
    </location>
</feature>
<dbReference type="Pfam" id="PF00616">
    <property type="entry name" value="RasGAP"/>
    <property type="match status" value="1"/>
</dbReference>
<dbReference type="InterPro" id="IPR001936">
    <property type="entry name" value="RasGAP_dom"/>
</dbReference>
<sequence length="270" mass="30800">MQRFQMERIRSLSDLPKLHEFECAVQMEIANTNGREDAFLRNSSGLSMLFKVLGHEHGRPYFRYVLREVFGEKSTLYHKPASPTQVREYARSVIERLEKALHFAPLVLRTCCQLALKEFQKAFPESTQDMKIVIGGVLFLRILCPALIKPELLGFQPHTPRSLPAGVQIAKMLQHTLNGSLLSENHPEFAEGNVFITTFQPHVASFLAQFPQVRASLPQESPKSAEVLCVKPWDIESAPPTPNSSKLRNMSLAPSEPVKQKRKFSFRFWR</sequence>
<proteinExistence type="predicted"/>
<evidence type="ECO:0000313" key="3">
    <source>
        <dbReference type="EnsemblProtists" id="PYU1_T004528"/>
    </source>
</evidence>
<dbReference type="Gene3D" id="1.10.506.10">
    <property type="entry name" value="GTPase Activation - p120gap, domain 1"/>
    <property type="match status" value="1"/>
</dbReference>
<organism evidence="3 4">
    <name type="scientific">Globisporangium ultimum (strain ATCC 200006 / CBS 805.95 / DAOM BR144)</name>
    <name type="common">Pythium ultimum</name>
    <dbReference type="NCBI Taxonomy" id="431595"/>
    <lineage>
        <taxon>Eukaryota</taxon>
        <taxon>Sar</taxon>
        <taxon>Stramenopiles</taxon>
        <taxon>Oomycota</taxon>
        <taxon>Peronosporomycetes</taxon>
        <taxon>Pythiales</taxon>
        <taxon>Pythiaceae</taxon>
        <taxon>Globisporangium</taxon>
    </lineage>
</organism>
<dbReference type="InterPro" id="IPR039360">
    <property type="entry name" value="Ras_GTPase"/>
</dbReference>
<reference evidence="4" key="1">
    <citation type="journal article" date="2010" name="Genome Biol.">
        <title>Genome sequence of the necrotrophic plant pathogen Pythium ultimum reveals original pathogenicity mechanisms and effector repertoire.</title>
        <authorList>
            <person name="Levesque C.A."/>
            <person name="Brouwer H."/>
            <person name="Cano L."/>
            <person name="Hamilton J.P."/>
            <person name="Holt C."/>
            <person name="Huitema E."/>
            <person name="Raffaele S."/>
            <person name="Robideau G.P."/>
            <person name="Thines M."/>
            <person name="Win J."/>
            <person name="Zerillo M.M."/>
            <person name="Beakes G.W."/>
            <person name="Boore J.L."/>
            <person name="Busam D."/>
            <person name="Dumas B."/>
            <person name="Ferriera S."/>
            <person name="Fuerstenberg S.I."/>
            <person name="Gachon C.M."/>
            <person name="Gaulin E."/>
            <person name="Govers F."/>
            <person name="Grenville-Briggs L."/>
            <person name="Horner N."/>
            <person name="Hostetler J."/>
            <person name="Jiang R.H."/>
            <person name="Johnson J."/>
            <person name="Krajaejun T."/>
            <person name="Lin H."/>
            <person name="Meijer H.J."/>
            <person name="Moore B."/>
            <person name="Morris P."/>
            <person name="Phuntmart V."/>
            <person name="Puiu D."/>
            <person name="Shetty J."/>
            <person name="Stajich J.E."/>
            <person name="Tripathy S."/>
            <person name="Wawra S."/>
            <person name="van West P."/>
            <person name="Whitty B.R."/>
            <person name="Coutinho P.M."/>
            <person name="Henrissat B."/>
            <person name="Martin F."/>
            <person name="Thomas P.D."/>
            <person name="Tyler B.M."/>
            <person name="De Vries R.P."/>
            <person name="Kamoun S."/>
            <person name="Yandell M."/>
            <person name="Tisserat N."/>
            <person name="Buell C.R."/>
        </authorList>
    </citation>
    <scope>NUCLEOTIDE SEQUENCE</scope>
    <source>
        <strain evidence="4">DAOM:BR144</strain>
    </source>
</reference>
<reference evidence="3" key="3">
    <citation type="submission" date="2015-02" db="UniProtKB">
        <authorList>
            <consortium name="EnsemblProtists"/>
        </authorList>
    </citation>
    <scope>IDENTIFICATION</scope>
    <source>
        <strain evidence="3">DAOM BR144</strain>
    </source>
</reference>
<dbReference type="STRING" id="431595.K3WHT6"/>
<accession>K3WHT6</accession>
<dbReference type="InParanoid" id="K3WHT6"/>
<dbReference type="EMBL" id="GL376631">
    <property type="status" value="NOT_ANNOTATED_CDS"/>
    <property type="molecule type" value="Genomic_DNA"/>
</dbReference>
<dbReference type="eggNOG" id="ENOG502SJZZ">
    <property type="taxonomic scope" value="Eukaryota"/>
</dbReference>
<dbReference type="HOGENOM" id="CLU_065273_0_0_1"/>
<evidence type="ECO:0000256" key="1">
    <source>
        <dbReference type="ARBA" id="ARBA00022468"/>
    </source>
</evidence>
<dbReference type="AlphaFoldDB" id="K3WHT6"/>